<dbReference type="eggNOG" id="arCOG09841">
    <property type="taxonomic scope" value="Archaea"/>
</dbReference>
<dbReference type="Proteomes" id="UP000016887">
    <property type="component" value="Chromosome"/>
</dbReference>
<sequence>MRRGHPVKMIELVPGLGIPEYMDFLLIYCQPINHTRKAIEAGHLLSIDYHPPYLQFKCNDIEKVVSEAKRRGLRVYKAKKHITITDGIYQVRIYNHW</sequence>
<evidence type="ECO:0000313" key="2">
    <source>
        <dbReference type="Proteomes" id="UP000016887"/>
    </source>
</evidence>
<dbReference type="KEGG" id="acj:ACAM_0373"/>
<keyword evidence="2" id="KW-1185">Reference proteome</keyword>
<dbReference type="OrthoDB" id="23660at2157"/>
<dbReference type="EMBL" id="AP012489">
    <property type="protein sequence ID" value="BAN89842.1"/>
    <property type="molecule type" value="Genomic_DNA"/>
</dbReference>
<proteinExistence type="predicted"/>
<organism evidence="1 2">
    <name type="scientific">Aeropyrum camini SY1 = JCM 12091</name>
    <dbReference type="NCBI Taxonomy" id="1198449"/>
    <lineage>
        <taxon>Archaea</taxon>
        <taxon>Thermoproteota</taxon>
        <taxon>Thermoprotei</taxon>
        <taxon>Desulfurococcales</taxon>
        <taxon>Desulfurococcaceae</taxon>
        <taxon>Aeropyrum</taxon>
    </lineage>
</organism>
<dbReference type="RefSeq" id="WP_022541119.1">
    <property type="nucleotide sequence ID" value="NC_022521.1"/>
</dbReference>
<dbReference type="AlphaFoldDB" id="U3T8I8"/>
<reference evidence="1 2" key="1">
    <citation type="journal article" date="2013" name="Appl. Environ. Microbiol.">
        <title>Variation of the Virus-Related Elements within Syntenic Genomes of the Hyperthermophilic Archaeon Aeropyrum.</title>
        <authorList>
            <person name="Daifuku T."/>
            <person name="Yoshida T."/>
            <person name="Kitamura T."/>
            <person name="Kawaichi S."/>
            <person name="Inoue T."/>
            <person name="Nomura K."/>
            <person name="Yoshida Y."/>
            <person name="Kuno S."/>
            <person name="Sako Y."/>
        </authorList>
    </citation>
    <scope>NUCLEOTIDE SEQUENCE [LARGE SCALE GENOMIC DNA]</scope>
    <source>
        <strain evidence="1 2">SY1</strain>
    </source>
</reference>
<name>U3T8I8_9CREN</name>
<evidence type="ECO:0000313" key="1">
    <source>
        <dbReference type="EMBL" id="BAN89842.1"/>
    </source>
</evidence>
<gene>
    <name evidence="1" type="ORF">ACAM_0373</name>
</gene>
<protein>
    <submittedName>
        <fullName evidence="1">Deoxyxylulose-5-phosphate synthase</fullName>
    </submittedName>
</protein>
<accession>U3T8I8</accession>
<dbReference type="GeneID" id="17110844"/>